<protein>
    <submittedName>
        <fullName evidence="1">Class I SAM-dependent methyltransferase</fullName>
    </submittedName>
</protein>
<dbReference type="RefSeq" id="WP_115416413.1">
    <property type="nucleotide sequence ID" value="NZ_CP031357.1"/>
</dbReference>
<sequence length="463" mass="51981">MNPAVSVEAGSFRDPSGRVIYADDRVFRTVMGTAADSFRQAETSGIFRKLIADGMLVDFADITDQAPAWGLEEADMLLEHPRLPFVSYPYEWSFSLHKAAALAHLDLHLDLLRSGFTLSDATAYNIQFDGVRPKFIDHLSIRPYEDGEIWAGHRQFCMQFLNPLLMWSVLDVQPNHWFRGSLEGIAPEDLAKLLPWSKRFNWTILTHVIAQAAMQRRYSNSAASSAKFGKSRLPKQSFEAMLRGLRSTIAKLDVPSHKTVWNDYAQNTSYAAPETQAKHEFVQEMVAKVEPDLLYDLGCNSGDYSKAALNAGAKKVIGLDFDHGALEVAYRRAQSEGLDLLPVWLDAANPSPNQGWGQAERKGLAQRAKPDALLALAFIHHIAIGRNVPLDMAVDWLLSLAPTGVIEFPHKDDPMVQVLLSQRPDIFPEYRNDMFAKVLSARARIVKTVDVLPTRTLYWFERS</sequence>
<dbReference type="Gene3D" id="3.40.50.150">
    <property type="entry name" value="Vaccinia Virus protein VP39"/>
    <property type="match status" value="1"/>
</dbReference>
<keyword evidence="1" id="KW-0489">Methyltransferase</keyword>
<accession>A0A345YE79</accession>
<evidence type="ECO:0000313" key="2">
    <source>
        <dbReference type="Proteomes" id="UP000254508"/>
    </source>
</evidence>
<dbReference type="GO" id="GO:0032259">
    <property type="term" value="P:methylation"/>
    <property type="evidence" value="ECO:0007669"/>
    <property type="project" value="UniProtKB-KW"/>
</dbReference>
<dbReference type="AlphaFoldDB" id="A0A345YE79"/>
<dbReference type="GO" id="GO:0008168">
    <property type="term" value="F:methyltransferase activity"/>
    <property type="evidence" value="ECO:0007669"/>
    <property type="project" value="UniProtKB-KW"/>
</dbReference>
<dbReference type="SUPFAM" id="SSF53335">
    <property type="entry name" value="S-adenosyl-L-methionine-dependent methyltransferases"/>
    <property type="match status" value="1"/>
</dbReference>
<dbReference type="EMBL" id="CP031357">
    <property type="protein sequence ID" value="AXK42231.1"/>
    <property type="molecule type" value="Genomic_DNA"/>
</dbReference>
<dbReference type="CDD" id="cd02440">
    <property type="entry name" value="AdoMet_MTases"/>
    <property type="match status" value="1"/>
</dbReference>
<evidence type="ECO:0000313" key="1">
    <source>
        <dbReference type="EMBL" id="AXK42231.1"/>
    </source>
</evidence>
<keyword evidence="1" id="KW-0808">Transferase</keyword>
<dbReference type="OrthoDB" id="9765084at2"/>
<dbReference type="KEGG" id="err:DVR09_07665"/>
<proteinExistence type="predicted"/>
<name>A0A345YE79_9SPHN</name>
<organism evidence="1 2">
    <name type="scientific">Erythrobacter aureus</name>
    <dbReference type="NCBI Taxonomy" id="2182384"/>
    <lineage>
        <taxon>Bacteria</taxon>
        <taxon>Pseudomonadati</taxon>
        <taxon>Pseudomonadota</taxon>
        <taxon>Alphaproteobacteria</taxon>
        <taxon>Sphingomonadales</taxon>
        <taxon>Erythrobacteraceae</taxon>
        <taxon>Erythrobacter/Porphyrobacter group</taxon>
        <taxon>Erythrobacter</taxon>
    </lineage>
</organism>
<reference evidence="2" key="1">
    <citation type="submission" date="2018-07" db="EMBL/GenBank/DDBJ databases">
        <title>Genome sequence of Erythrobacter strain YH-07, an antagonistic bacterium isolated from Yellow Sea.</title>
        <authorList>
            <person name="Tang T."/>
            <person name="Liu Q."/>
            <person name="Sun X."/>
        </authorList>
    </citation>
    <scope>NUCLEOTIDE SEQUENCE [LARGE SCALE GENOMIC DNA]</scope>
    <source>
        <strain evidence="2">YH-07</strain>
    </source>
</reference>
<keyword evidence="2" id="KW-1185">Reference proteome</keyword>
<dbReference type="Proteomes" id="UP000254508">
    <property type="component" value="Chromosome"/>
</dbReference>
<gene>
    <name evidence="1" type="ORF">DVR09_07665</name>
</gene>
<dbReference type="InterPro" id="IPR029063">
    <property type="entry name" value="SAM-dependent_MTases_sf"/>
</dbReference>